<keyword evidence="5" id="KW-1185">Reference proteome</keyword>
<dbReference type="Gene3D" id="2.60.40.790">
    <property type="match status" value="1"/>
</dbReference>
<evidence type="ECO:0000313" key="5">
    <source>
        <dbReference type="Proteomes" id="UP000269352"/>
    </source>
</evidence>
<dbReference type="PROSITE" id="PS01031">
    <property type="entry name" value="SHSP"/>
    <property type="match status" value="1"/>
</dbReference>
<dbReference type="AlphaFoldDB" id="A0A388TE43"/>
<dbReference type="EMBL" id="BGZN01000078">
    <property type="protein sequence ID" value="GBR74755.1"/>
    <property type="molecule type" value="Genomic_DNA"/>
</dbReference>
<proteinExistence type="inferred from homology"/>
<dbReference type="SUPFAM" id="SSF49764">
    <property type="entry name" value="HSP20-like chaperones"/>
    <property type="match status" value="1"/>
</dbReference>
<dbReference type="CDD" id="cd06464">
    <property type="entry name" value="ACD_sHsps-like"/>
    <property type="match status" value="1"/>
</dbReference>
<dbReference type="InterPro" id="IPR008978">
    <property type="entry name" value="HSP20-like_chaperone"/>
</dbReference>
<feature type="domain" description="SHSP" evidence="3">
    <location>
        <begin position="26"/>
        <end position="137"/>
    </location>
</feature>
<dbReference type="Proteomes" id="UP000269352">
    <property type="component" value="Unassembled WGS sequence"/>
</dbReference>
<sequence length="137" mass="16048">MLPTFFRRGEFGDLLDRVFESPLEIERGRGFYPRVDIHEDKENVYVEADLAGLEQKDIKVEVDDDNVLKLSGEREYKKESENKNCHRVERQYGRFERSFALGQNVEADKAKAEFKNGELKLTIPKKAEKKPRTIEIK</sequence>
<dbReference type="Pfam" id="PF00011">
    <property type="entry name" value="HSP20"/>
    <property type="match status" value="1"/>
</dbReference>
<dbReference type="InterPro" id="IPR031107">
    <property type="entry name" value="Small_HSP"/>
</dbReference>
<dbReference type="PANTHER" id="PTHR11527">
    <property type="entry name" value="HEAT-SHOCK PROTEIN 20 FAMILY MEMBER"/>
    <property type="match status" value="1"/>
</dbReference>
<comment type="similarity">
    <text evidence="1 2">Belongs to the small heat shock protein (HSP20) family.</text>
</comment>
<gene>
    <name evidence="4" type="ORF">NO1_1880</name>
</gene>
<name>A0A388TE43_TERA1</name>
<comment type="caution">
    <text evidence="4">The sequence shown here is derived from an EMBL/GenBank/DDBJ whole genome shotgun (WGS) entry which is preliminary data.</text>
</comment>
<organism evidence="4 5">
    <name type="scientific">Termititenax aidoneus</name>
    <dbReference type="NCBI Taxonomy" id="2218524"/>
    <lineage>
        <taxon>Bacteria</taxon>
        <taxon>Bacillati</taxon>
        <taxon>Candidatus Margulisiibacteriota</taxon>
        <taxon>Candidatus Termititenacia</taxon>
        <taxon>Candidatus Termititenacales</taxon>
        <taxon>Candidatus Termititenacaceae</taxon>
        <taxon>Candidatus Termititenax</taxon>
    </lineage>
</organism>
<evidence type="ECO:0000259" key="3">
    <source>
        <dbReference type="PROSITE" id="PS01031"/>
    </source>
</evidence>
<protein>
    <submittedName>
        <fullName evidence="4">Alpha-crystallin-type small heat shock protein</fullName>
    </submittedName>
</protein>
<reference evidence="4 5" key="1">
    <citation type="journal article" date="2019" name="ISME J.">
        <title>Genome analyses of uncultured TG2/ZB3 bacteria in 'Margulisbacteria' specifically attached to ectosymbiotic spirochetes of protists in the termite gut.</title>
        <authorList>
            <person name="Utami Y.D."/>
            <person name="Kuwahara H."/>
            <person name="Igai K."/>
            <person name="Murakami T."/>
            <person name="Sugaya K."/>
            <person name="Morikawa T."/>
            <person name="Nagura Y."/>
            <person name="Yuki M."/>
            <person name="Deevong P."/>
            <person name="Inoue T."/>
            <person name="Kihara K."/>
            <person name="Lo N."/>
            <person name="Yamada A."/>
            <person name="Ohkuma M."/>
            <person name="Hongoh Y."/>
        </authorList>
    </citation>
    <scope>NUCLEOTIDE SEQUENCE [LARGE SCALE GENOMIC DNA]</scope>
    <source>
        <strain evidence="4">NkOx7-01</strain>
    </source>
</reference>
<evidence type="ECO:0000256" key="2">
    <source>
        <dbReference type="RuleBase" id="RU003616"/>
    </source>
</evidence>
<evidence type="ECO:0000256" key="1">
    <source>
        <dbReference type="PROSITE-ProRule" id="PRU00285"/>
    </source>
</evidence>
<evidence type="ECO:0000313" key="4">
    <source>
        <dbReference type="EMBL" id="GBR74755.1"/>
    </source>
</evidence>
<keyword evidence="4" id="KW-0346">Stress response</keyword>
<dbReference type="InterPro" id="IPR002068">
    <property type="entry name" value="A-crystallin/Hsp20_dom"/>
</dbReference>
<accession>A0A388TE43</accession>